<organism evidence="2 3">
    <name type="scientific">Hypsibius exemplaris</name>
    <name type="common">Freshwater tardigrade</name>
    <dbReference type="NCBI Taxonomy" id="2072580"/>
    <lineage>
        <taxon>Eukaryota</taxon>
        <taxon>Metazoa</taxon>
        <taxon>Ecdysozoa</taxon>
        <taxon>Tardigrada</taxon>
        <taxon>Eutardigrada</taxon>
        <taxon>Parachela</taxon>
        <taxon>Hypsibioidea</taxon>
        <taxon>Hypsibiidae</taxon>
        <taxon>Hypsibius</taxon>
    </lineage>
</organism>
<keyword evidence="3" id="KW-1185">Reference proteome</keyword>
<evidence type="ECO:0000256" key="1">
    <source>
        <dbReference type="SAM" id="MobiDB-lite"/>
    </source>
</evidence>
<dbReference type="AlphaFoldDB" id="A0A1W0WSF5"/>
<feature type="compositionally biased region" description="Basic residues" evidence="1">
    <location>
        <begin position="86"/>
        <end position="97"/>
    </location>
</feature>
<evidence type="ECO:0000313" key="3">
    <source>
        <dbReference type="Proteomes" id="UP000192578"/>
    </source>
</evidence>
<evidence type="ECO:0000313" key="2">
    <source>
        <dbReference type="EMBL" id="OQV18120.1"/>
    </source>
</evidence>
<protein>
    <submittedName>
        <fullName evidence="2">Uncharacterized protein</fullName>
    </submittedName>
</protein>
<proteinExistence type="predicted"/>
<dbReference type="Proteomes" id="UP000192578">
    <property type="component" value="Unassembled WGS sequence"/>
</dbReference>
<accession>A0A1W0WSF5</accession>
<gene>
    <name evidence="2" type="ORF">BV898_07707</name>
</gene>
<dbReference type="EMBL" id="MTYJ01000052">
    <property type="protein sequence ID" value="OQV18120.1"/>
    <property type="molecule type" value="Genomic_DNA"/>
</dbReference>
<reference evidence="3" key="1">
    <citation type="submission" date="2017-01" db="EMBL/GenBank/DDBJ databases">
        <title>Comparative genomics of anhydrobiosis in the tardigrade Hypsibius dujardini.</title>
        <authorList>
            <person name="Yoshida Y."/>
            <person name="Koutsovoulos G."/>
            <person name="Laetsch D."/>
            <person name="Stevens L."/>
            <person name="Kumar S."/>
            <person name="Horikawa D."/>
            <person name="Ishino K."/>
            <person name="Komine S."/>
            <person name="Tomita M."/>
            <person name="Blaxter M."/>
            <person name="Arakawa K."/>
        </authorList>
    </citation>
    <scope>NUCLEOTIDE SEQUENCE [LARGE SCALE GENOMIC DNA]</scope>
    <source>
        <strain evidence="3">Z151</strain>
    </source>
</reference>
<name>A0A1W0WSF5_HYPEX</name>
<feature type="region of interest" description="Disordered" evidence="1">
    <location>
        <begin position="31"/>
        <end position="123"/>
    </location>
</feature>
<feature type="compositionally biased region" description="Basic and acidic residues" evidence="1">
    <location>
        <begin position="102"/>
        <end position="123"/>
    </location>
</feature>
<sequence>MGDGQITAKPTGTDLNWDEQMDGQLTTSFMRVGRNRPSPNTTETRRRFQIPPTACGGRNRALPLKSCGASRAPPSGRKSPVPLHSRTYHLTRPKYRCTSKLAAHDTREPRTLGRADASRKLDR</sequence>
<comment type="caution">
    <text evidence="2">The sequence shown here is derived from an EMBL/GenBank/DDBJ whole genome shotgun (WGS) entry which is preliminary data.</text>
</comment>